<evidence type="ECO:0000256" key="2">
    <source>
        <dbReference type="ARBA" id="ARBA00023180"/>
    </source>
</evidence>
<accession>A0A2G8L8D2</accession>
<keyword evidence="2" id="KW-0325">Glycoprotein</keyword>
<evidence type="ECO:0000256" key="1">
    <source>
        <dbReference type="ARBA" id="ARBA00023157"/>
    </source>
</evidence>
<protein>
    <submittedName>
        <fullName evidence="4">Putative zonadhesin</fullName>
    </submittedName>
</protein>
<dbReference type="InterPro" id="IPR050780">
    <property type="entry name" value="Mucin_vWF_Thrombospondin_sf"/>
</dbReference>
<dbReference type="AlphaFoldDB" id="A0A2G8L8D2"/>
<dbReference type="SMART" id="SM00216">
    <property type="entry name" value="VWD"/>
    <property type="match status" value="1"/>
</dbReference>
<organism evidence="4 5">
    <name type="scientific">Stichopus japonicus</name>
    <name type="common">Sea cucumber</name>
    <dbReference type="NCBI Taxonomy" id="307972"/>
    <lineage>
        <taxon>Eukaryota</taxon>
        <taxon>Metazoa</taxon>
        <taxon>Echinodermata</taxon>
        <taxon>Eleutherozoa</taxon>
        <taxon>Echinozoa</taxon>
        <taxon>Holothuroidea</taxon>
        <taxon>Aspidochirotacea</taxon>
        <taxon>Aspidochirotida</taxon>
        <taxon>Stichopodidae</taxon>
        <taxon>Apostichopus</taxon>
    </lineage>
</organism>
<evidence type="ECO:0000259" key="3">
    <source>
        <dbReference type="PROSITE" id="PS51233"/>
    </source>
</evidence>
<keyword evidence="5" id="KW-1185">Reference proteome</keyword>
<dbReference type="STRING" id="307972.A0A2G8L8D2"/>
<dbReference type="EMBL" id="MRZV01000173">
    <property type="protein sequence ID" value="PIK56517.1"/>
    <property type="molecule type" value="Genomic_DNA"/>
</dbReference>
<evidence type="ECO:0000313" key="5">
    <source>
        <dbReference type="Proteomes" id="UP000230750"/>
    </source>
</evidence>
<feature type="domain" description="VWFD" evidence="3">
    <location>
        <begin position="7"/>
        <end position="174"/>
    </location>
</feature>
<dbReference type="PROSITE" id="PS51233">
    <property type="entry name" value="VWFD"/>
    <property type="match status" value="1"/>
</dbReference>
<comment type="caution">
    <text evidence="4">The sequence shown here is derived from an EMBL/GenBank/DDBJ whole genome shotgun (WGS) entry which is preliminary data.</text>
</comment>
<sequence>MWELAAQVCSISNSNNYVTFDGEEFSVNSNCRYTLLTTPNSLTVFSVQIWYNDCEGQIEFVLCINYGSLMIYLRPGHVVEVNGARAQFPIVLEGVKITKVDGKLVVVINNHRIVYGKNGYVLIQASTSISGLTDGLCGNSNGIQDELSQFVQFGDGAAIAYANSFIDQSLPTCIEPDPSSVPQPPGCMPANVAAAQTLCSILNDMTGENEGRETRKKN</sequence>
<dbReference type="Proteomes" id="UP000230750">
    <property type="component" value="Unassembled WGS sequence"/>
</dbReference>
<proteinExistence type="predicted"/>
<keyword evidence="1" id="KW-1015">Disulfide bond</keyword>
<name>A0A2G8L8D2_STIJA</name>
<reference evidence="4 5" key="1">
    <citation type="journal article" date="2017" name="PLoS Biol.">
        <title>The sea cucumber genome provides insights into morphological evolution and visceral regeneration.</title>
        <authorList>
            <person name="Zhang X."/>
            <person name="Sun L."/>
            <person name="Yuan J."/>
            <person name="Sun Y."/>
            <person name="Gao Y."/>
            <person name="Zhang L."/>
            <person name="Li S."/>
            <person name="Dai H."/>
            <person name="Hamel J.F."/>
            <person name="Liu C."/>
            <person name="Yu Y."/>
            <person name="Liu S."/>
            <person name="Lin W."/>
            <person name="Guo K."/>
            <person name="Jin S."/>
            <person name="Xu P."/>
            <person name="Storey K.B."/>
            <person name="Huan P."/>
            <person name="Zhang T."/>
            <person name="Zhou Y."/>
            <person name="Zhang J."/>
            <person name="Lin C."/>
            <person name="Li X."/>
            <person name="Xing L."/>
            <person name="Huo D."/>
            <person name="Sun M."/>
            <person name="Wang L."/>
            <person name="Mercier A."/>
            <person name="Li F."/>
            <person name="Yang H."/>
            <person name="Xiang J."/>
        </authorList>
    </citation>
    <scope>NUCLEOTIDE SEQUENCE [LARGE SCALE GENOMIC DNA]</scope>
    <source>
        <strain evidence="4">Shaxun</strain>
        <tissue evidence="4">Muscle</tissue>
    </source>
</reference>
<gene>
    <name evidence="4" type="ORF">BSL78_06586</name>
</gene>
<dbReference type="PANTHER" id="PTHR11339">
    <property type="entry name" value="EXTRACELLULAR MATRIX GLYCOPROTEIN RELATED"/>
    <property type="match status" value="1"/>
</dbReference>
<evidence type="ECO:0000313" key="4">
    <source>
        <dbReference type="EMBL" id="PIK56517.1"/>
    </source>
</evidence>
<dbReference type="Pfam" id="PF00094">
    <property type="entry name" value="VWD"/>
    <property type="match status" value="1"/>
</dbReference>
<dbReference type="InterPro" id="IPR001846">
    <property type="entry name" value="VWF_type-D"/>
</dbReference>